<sequence>MPNSPFQMIPYIIDWRQIWGSGRPRKGSNSTETVLLHPCSVRRSIVLLKTGSREPLYEWQHMWFQNVMDIPLSCHGTTDQYWGVAVYCGQWHPIPSRQLWERCVAVKQRQD</sequence>
<evidence type="ECO:0000313" key="2">
    <source>
        <dbReference type="Proteomes" id="UP000887159"/>
    </source>
</evidence>
<dbReference type="EMBL" id="BMAU01021188">
    <property type="protein sequence ID" value="GFX95657.1"/>
    <property type="molecule type" value="Genomic_DNA"/>
</dbReference>
<dbReference type="Proteomes" id="UP000887159">
    <property type="component" value="Unassembled WGS sequence"/>
</dbReference>
<comment type="caution">
    <text evidence="1">The sequence shown here is derived from an EMBL/GenBank/DDBJ whole genome shotgun (WGS) entry which is preliminary data.</text>
</comment>
<evidence type="ECO:0000313" key="1">
    <source>
        <dbReference type="EMBL" id="GFX95657.1"/>
    </source>
</evidence>
<accession>A0A8X6V5F5</accession>
<protein>
    <submittedName>
        <fullName evidence="1">Uncharacterized protein</fullName>
    </submittedName>
</protein>
<proteinExistence type="predicted"/>
<keyword evidence="2" id="KW-1185">Reference proteome</keyword>
<gene>
    <name evidence="1" type="ORF">TNCV_4885831</name>
</gene>
<organism evidence="1 2">
    <name type="scientific">Trichonephila clavipes</name>
    <name type="common">Golden silk orbweaver</name>
    <name type="synonym">Nephila clavipes</name>
    <dbReference type="NCBI Taxonomy" id="2585209"/>
    <lineage>
        <taxon>Eukaryota</taxon>
        <taxon>Metazoa</taxon>
        <taxon>Ecdysozoa</taxon>
        <taxon>Arthropoda</taxon>
        <taxon>Chelicerata</taxon>
        <taxon>Arachnida</taxon>
        <taxon>Araneae</taxon>
        <taxon>Araneomorphae</taxon>
        <taxon>Entelegynae</taxon>
        <taxon>Araneoidea</taxon>
        <taxon>Nephilidae</taxon>
        <taxon>Trichonephila</taxon>
    </lineage>
</organism>
<dbReference type="AlphaFoldDB" id="A0A8X6V5F5"/>
<name>A0A8X6V5F5_TRICX</name>
<reference evidence="1" key="1">
    <citation type="submission" date="2020-08" db="EMBL/GenBank/DDBJ databases">
        <title>Multicomponent nature underlies the extraordinary mechanical properties of spider dragline silk.</title>
        <authorList>
            <person name="Kono N."/>
            <person name="Nakamura H."/>
            <person name="Mori M."/>
            <person name="Yoshida Y."/>
            <person name="Ohtoshi R."/>
            <person name="Malay A.D."/>
            <person name="Moran D.A.P."/>
            <person name="Tomita M."/>
            <person name="Numata K."/>
            <person name="Arakawa K."/>
        </authorList>
    </citation>
    <scope>NUCLEOTIDE SEQUENCE</scope>
</reference>